<name>C3ZKW9_BRAFL</name>
<protein>
    <submittedName>
        <fullName evidence="2">Uncharacterized protein</fullName>
    </submittedName>
</protein>
<sequence>MADVKRREKKENMLFVSPGRGFVLVVLQKLTVHEEEQDPDVPGQQHRVGPGSPAARLAGRARELHREAPAGSAGELDLLGEELLLEGVADLRQSLRDDLHVRLRATTTAHGSPLHIHRTGQLCSRTPIQTDVLFSRGEWRSTLTGGGAQHKSIRGFRMVTYNVRGQIDINFLRKSGDLTGLFTFLDRYKLSPKDKDVRCGLFCSSPKKKPTNKNDDRNAKKQAAPYICLELSLMCVTWRTGSSPGGTGPHSRRAEWSLKGRLQKRATPGLFQQERHRQTVYDV</sequence>
<dbReference type="EMBL" id="GG666640">
    <property type="protein sequence ID" value="EEN46651.1"/>
    <property type="molecule type" value="Genomic_DNA"/>
</dbReference>
<dbReference type="AlphaFoldDB" id="C3ZKW9"/>
<evidence type="ECO:0000256" key="1">
    <source>
        <dbReference type="SAM" id="MobiDB-lite"/>
    </source>
</evidence>
<reference evidence="2" key="1">
    <citation type="journal article" date="2008" name="Nature">
        <title>The amphioxus genome and the evolution of the chordate karyotype.</title>
        <authorList>
            <consortium name="US DOE Joint Genome Institute (JGI-PGF)"/>
            <person name="Putnam N.H."/>
            <person name="Butts T."/>
            <person name="Ferrier D.E.K."/>
            <person name="Furlong R.F."/>
            <person name="Hellsten U."/>
            <person name="Kawashima T."/>
            <person name="Robinson-Rechavi M."/>
            <person name="Shoguchi E."/>
            <person name="Terry A."/>
            <person name="Yu J.-K."/>
            <person name="Benito-Gutierrez E.L."/>
            <person name="Dubchak I."/>
            <person name="Garcia-Fernandez J."/>
            <person name="Gibson-Brown J.J."/>
            <person name="Grigoriev I.V."/>
            <person name="Horton A.C."/>
            <person name="de Jong P.J."/>
            <person name="Jurka J."/>
            <person name="Kapitonov V.V."/>
            <person name="Kohara Y."/>
            <person name="Kuroki Y."/>
            <person name="Lindquist E."/>
            <person name="Lucas S."/>
            <person name="Osoegawa K."/>
            <person name="Pennacchio L.A."/>
            <person name="Salamov A.A."/>
            <person name="Satou Y."/>
            <person name="Sauka-Spengler T."/>
            <person name="Schmutz J."/>
            <person name="Shin-I T."/>
            <person name="Toyoda A."/>
            <person name="Bronner-Fraser M."/>
            <person name="Fujiyama A."/>
            <person name="Holland L.Z."/>
            <person name="Holland P.W.H."/>
            <person name="Satoh N."/>
            <person name="Rokhsar D.S."/>
        </authorList>
    </citation>
    <scope>NUCLEOTIDE SEQUENCE [LARGE SCALE GENOMIC DNA]</scope>
    <source>
        <strain evidence="2">S238N-H82</strain>
        <tissue evidence="2">Testes</tissue>
    </source>
</reference>
<proteinExistence type="predicted"/>
<feature type="region of interest" description="Disordered" evidence="1">
    <location>
        <begin position="35"/>
        <end position="54"/>
    </location>
</feature>
<dbReference type="InParanoid" id="C3ZKW9"/>
<gene>
    <name evidence="2" type="ORF">BRAFLDRAFT_89440</name>
</gene>
<evidence type="ECO:0000313" key="2">
    <source>
        <dbReference type="EMBL" id="EEN46651.1"/>
    </source>
</evidence>
<accession>C3ZKW9</accession>
<organism>
    <name type="scientific">Branchiostoma floridae</name>
    <name type="common">Florida lancelet</name>
    <name type="synonym">Amphioxus</name>
    <dbReference type="NCBI Taxonomy" id="7739"/>
    <lineage>
        <taxon>Eukaryota</taxon>
        <taxon>Metazoa</taxon>
        <taxon>Chordata</taxon>
        <taxon>Cephalochordata</taxon>
        <taxon>Leptocardii</taxon>
        <taxon>Amphioxiformes</taxon>
        <taxon>Branchiostomatidae</taxon>
        <taxon>Branchiostoma</taxon>
    </lineage>
</organism>